<dbReference type="Pfam" id="PF13432">
    <property type="entry name" value="TPR_16"/>
    <property type="match status" value="1"/>
</dbReference>
<dbReference type="AlphaFoldDB" id="A0A369C4X3"/>
<dbReference type="Gene3D" id="1.25.40.10">
    <property type="entry name" value="Tetratricopeptide repeat domain"/>
    <property type="match status" value="1"/>
</dbReference>
<feature type="chain" id="PRO_5016884952" evidence="2">
    <location>
        <begin position="30"/>
        <end position="449"/>
    </location>
</feature>
<protein>
    <submittedName>
        <fullName evidence="3">Tetratricopeptide repeat protein</fullName>
    </submittedName>
</protein>
<dbReference type="InterPro" id="IPR019734">
    <property type="entry name" value="TPR_rpt"/>
</dbReference>
<evidence type="ECO:0000313" key="4">
    <source>
        <dbReference type="Proteomes" id="UP000252707"/>
    </source>
</evidence>
<dbReference type="OrthoDB" id="255821at2"/>
<dbReference type="RefSeq" id="WP_114280513.1">
    <property type="nucleotide sequence ID" value="NZ_QPJY01000008.1"/>
</dbReference>
<name>A0A369C4X3_9GAMM</name>
<keyword evidence="4" id="KW-1185">Reference proteome</keyword>
<evidence type="ECO:0000313" key="3">
    <source>
        <dbReference type="EMBL" id="RCX28098.1"/>
    </source>
</evidence>
<comment type="caution">
    <text evidence="3">The sequence shown here is derived from an EMBL/GenBank/DDBJ whole genome shotgun (WGS) entry which is preliminary data.</text>
</comment>
<keyword evidence="1" id="KW-0802">TPR repeat</keyword>
<sequence>MGGAAGTRRVAAVAAGLVMLAGAASPGFAQQRIKLEDFLASPAASAFKAQDFTAALDGFRNLLSTYPDDPLVLRYIGITLDRLKRYDEAVAAFGEALRVAPGDPAILFFLGVSEYNRAGFGAAEEAFAAVAAEAPDTDYGARAREFLAALTANTASRTAPAARKPWDAYAQFGLQYDDNVGAAPDGTDDRDSLGSFEYLSFGYNLVNDDEWVLRAEASGYFSQHWQHGFDSQDVQFIEAAASLDHAAALGGVSVVPSLRYGLTGTYLEGDELVIGHRLAVAADIGWTSSLKTDLFYRAAIDDYEDEGFQPVVTSRDGVTHEAGVTQYFLFETFGRESRLSLGYRYKHRDADGMNHDSRTHTVSAGLSLALPEAFTLEFSGYVGRDEYPDFQGNQGERETDIRGGSIALSRPISDRLSASLSYSHRREDSNYTILDYDRNIVTFVLGYSF</sequence>
<dbReference type="Proteomes" id="UP000252707">
    <property type="component" value="Unassembled WGS sequence"/>
</dbReference>
<dbReference type="SUPFAM" id="SSF48452">
    <property type="entry name" value="TPR-like"/>
    <property type="match status" value="1"/>
</dbReference>
<feature type="repeat" description="TPR" evidence="1">
    <location>
        <begin position="70"/>
        <end position="103"/>
    </location>
</feature>
<keyword evidence="2" id="KW-0732">Signal</keyword>
<feature type="signal peptide" evidence="2">
    <location>
        <begin position="1"/>
        <end position="29"/>
    </location>
</feature>
<dbReference type="EMBL" id="QPJY01000008">
    <property type="protein sequence ID" value="RCX28098.1"/>
    <property type="molecule type" value="Genomic_DNA"/>
</dbReference>
<evidence type="ECO:0000256" key="2">
    <source>
        <dbReference type="SAM" id="SignalP"/>
    </source>
</evidence>
<reference evidence="3 4" key="1">
    <citation type="submission" date="2018-07" db="EMBL/GenBank/DDBJ databases">
        <title>Genomic Encyclopedia of Type Strains, Phase IV (KMG-IV): sequencing the most valuable type-strain genomes for metagenomic binning, comparative biology and taxonomic classification.</title>
        <authorList>
            <person name="Goeker M."/>
        </authorList>
    </citation>
    <scope>NUCLEOTIDE SEQUENCE [LARGE SCALE GENOMIC DNA]</scope>
    <source>
        <strain evidence="3 4">DSM 26407</strain>
    </source>
</reference>
<gene>
    <name evidence="3" type="ORF">DFQ59_108126</name>
</gene>
<dbReference type="SMART" id="SM00028">
    <property type="entry name" value="TPR"/>
    <property type="match status" value="2"/>
</dbReference>
<evidence type="ECO:0000256" key="1">
    <source>
        <dbReference type="PROSITE-ProRule" id="PRU00339"/>
    </source>
</evidence>
<accession>A0A369C4X3</accession>
<dbReference type="InterPro" id="IPR011990">
    <property type="entry name" value="TPR-like_helical_dom_sf"/>
</dbReference>
<proteinExistence type="predicted"/>
<dbReference type="PROSITE" id="PS50005">
    <property type="entry name" value="TPR"/>
    <property type="match status" value="1"/>
</dbReference>
<organism evidence="3 4">
    <name type="scientific">Thioalbus denitrificans</name>
    <dbReference type="NCBI Taxonomy" id="547122"/>
    <lineage>
        <taxon>Bacteria</taxon>
        <taxon>Pseudomonadati</taxon>
        <taxon>Pseudomonadota</taxon>
        <taxon>Gammaproteobacteria</taxon>
        <taxon>Chromatiales</taxon>
        <taxon>Ectothiorhodospiraceae</taxon>
        <taxon>Thioalbus</taxon>
    </lineage>
</organism>